<dbReference type="AlphaFoldDB" id="A0A3S0L1K9"/>
<evidence type="ECO:0000256" key="5">
    <source>
        <dbReference type="RuleBase" id="RU000660"/>
    </source>
</evidence>
<reference evidence="8 9" key="1">
    <citation type="submission" date="2018-12" db="EMBL/GenBank/DDBJ databases">
        <authorList>
            <person name="Lunina O.N."/>
            <person name="Grouzdev D.S."/>
            <person name="Gorlenko V.M."/>
            <person name="Savvichev A.S."/>
        </authorList>
    </citation>
    <scope>NUCLEOTIDE SEQUENCE [LARGE SCALE GENOMIC DNA]</scope>
    <source>
        <strain evidence="8 9">BrKhr-17</strain>
    </source>
</reference>
<dbReference type="PANTHER" id="PTHR14413">
    <property type="entry name" value="RIBOSOMAL PROTEIN L17"/>
    <property type="match status" value="1"/>
</dbReference>
<dbReference type="PROSITE" id="PS01167">
    <property type="entry name" value="RIBOSOMAL_L17"/>
    <property type="match status" value="1"/>
</dbReference>
<dbReference type="GO" id="GO:0022625">
    <property type="term" value="C:cytosolic large ribosomal subunit"/>
    <property type="evidence" value="ECO:0007669"/>
    <property type="project" value="TreeGrafter"/>
</dbReference>
<evidence type="ECO:0000313" key="7">
    <source>
        <dbReference type="EMBL" id="KAA6231921.1"/>
    </source>
</evidence>
<dbReference type="EMBL" id="VMRG01000001">
    <property type="protein sequence ID" value="KAA6231921.1"/>
    <property type="molecule type" value="Genomic_DNA"/>
</dbReference>
<keyword evidence="3 4" id="KW-0687">Ribonucleoprotein</keyword>
<evidence type="ECO:0000256" key="6">
    <source>
        <dbReference type="SAM" id="MobiDB-lite"/>
    </source>
</evidence>
<comment type="subunit">
    <text evidence="4">Part of the 50S ribosomal subunit. Contacts protein L32.</text>
</comment>
<dbReference type="Gene3D" id="3.90.1030.10">
    <property type="entry name" value="Ribosomal protein L17"/>
    <property type="match status" value="1"/>
</dbReference>
<dbReference type="RefSeq" id="WP_011889525.1">
    <property type="nucleotide sequence ID" value="NZ_CP041698.1"/>
</dbReference>
<comment type="caution">
    <text evidence="8">The sequence shown here is derived from an EMBL/GenBank/DDBJ whole genome shotgun (WGS) entry which is preliminary data.</text>
</comment>
<evidence type="ECO:0000256" key="2">
    <source>
        <dbReference type="ARBA" id="ARBA00022980"/>
    </source>
</evidence>
<reference evidence="7 10" key="2">
    <citation type="submission" date="2019-07" db="EMBL/GenBank/DDBJ databases">
        <title>Draft genome Sequence of Chlorobium phaeovibrioides sp. strain PhvTcv-s14, from the Phylum Chlorobi.</title>
        <authorList>
            <person name="Babenko V."/>
            <person name="Boldyreva D."/>
            <person name="Kanygina A."/>
            <person name="Selezneva O."/>
            <person name="Akopiyan T."/>
            <person name="Lunina O."/>
        </authorList>
    </citation>
    <scope>NUCLEOTIDE SEQUENCE [LARGE SCALE GENOMIC DNA]</scope>
    <source>
        <strain evidence="7 10">GrTcv12</strain>
    </source>
</reference>
<dbReference type="InterPro" id="IPR036373">
    <property type="entry name" value="Ribosomal_bL17_sf"/>
</dbReference>
<keyword evidence="2 4" id="KW-0689">Ribosomal protein</keyword>
<dbReference type="Pfam" id="PF01196">
    <property type="entry name" value="Ribosomal_L17"/>
    <property type="match status" value="1"/>
</dbReference>
<evidence type="ECO:0000313" key="9">
    <source>
        <dbReference type="Proteomes" id="UP000279908"/>
    </source>
</evidence>
<dbReference type="HAMAP" id="MF_01368">
    <property type="entry name" value="Ribosomal_bL17"/>
    <property type="match status" value="1"/>
</dbReference>
<dbReference type="NCBIfam" id="TIGR00059">
    <property type="entry name" value="L17"/>
    <property type="match status" value="1"/>
</dbReference>
<comment type="similarity">
    <text evidence="1 4 5">Belongs to the bacterial ribosomal protein bL17 family.</text>
</comment>
<evidence type="ECO:0000313" key="8">
    <source>
        <dbReference type="EMBL" id="RTY37829.1"/>
    </source>
</evidence>
<dbReference type="SUPFAM" id="SSF64263">
    <property type="entry name" value="Prokaryotic ribosomal protein L17"/>
    <property type="match status" value="1"/>
</dbReference>
<proteinExistence type="inferred from homology"/>
<dbReference type="Proteomes" id="UP000279908">
    <property type="component" value="Unassembled WGS sequence"/>
</dbReference>
<organism evidence="8 9">
    <name type="scientific">Chlorobium phaeovibrioides</name>
    <dbReference type="NCBI Taxonomy" id="1094"/>
    <lineage>
        <taxon>Bacteria</taxon>
        <taxon>Pseudomonadati</taxon>
        <taxon>Chlorobiota</taxon>
        <taxon>Chlorobiia</taxon>
        <taxon>Chlorobiales</taxon>
        <taxon>Chlorobiaceae</taxon>
        <taxon>Chlorobium/Pelodictyon group</taxon>
        <taxon>Chlorobium</taxon>
    </lineage>
</organism>
<dbReference type="InterPro" id="IPR047859">
    <property type="entry name" value="Ribosomal_bL17_CS"/>
</dbReference>
<protein>
    <recommendedName>
        <fullName evidence="4">Large ribosomal subunit protein bL17</fullName>
    </recommendedName>
</protein>
<sequence>MRKVKPARKLGRTAAHRKATLSSLSTQLILHKRIETTEAKAKETRKVVEKIITKARKGTVHAQREIFKDIRDKEAIKTLFEEIVGKVGTRNGGYTRVIKLCPRFGDAAKMAVIELVDFAEAPAAAPKAARQDRSKRVKGSRKTEASAAKAAPAAQAAPELPAESDAPAAEAAPTEE</sequence>
<dbReference type="SMR" id="A0A3S0L1K9"/>
<accession>A0A3S0L1K9</accession>
<feature type="compositionally biased region" description="Low complexity" evidence="6">
    <location>
        <begin position="145"/>
        <end position="176"/>
    </location>
</feature>
<evidence type="ECO:0000313" key="10">
    <source>
        <dbReference type="Proteomes" id="UP000327458"/>
    </source>
</evidence>
<dbReference type="Proteomes" id="UP000327458">
    <property type="component" value="Unassembled WGS sequence"/>
</dbReference>
<dbReference type="InterPro" id="IPR000456">
    <property type="entry name" value="Ribosomal_bL17"/>
</dbReference>
<evidence type="ECO:0000256" key="3">
    <source>
        <dbReference type="ARBA" id="ARBA00023274"/>
    </source>
</evidence>
<dbReference type="GO" id="GO:0006412">
    <property type="term" value="P:translation"/>
    <property type="evidence" value="ECO:0007669"/>
    <property type="project" value="UniProtKB-UniRule"/>
</dbReference>
<name>A0A3S0L1K9_CHLPH</name>
<evidence type="ECO:0000256" key="1">
    <source>
        <dbReference type="ARBA" id="ARBA00008777"/>
    </source>
</evidence>
<dbReference type="OMA" id="EHKRINT"/>
<dbReference type="GO" id="GO:0003735">
    <property type="term" value="F:structural constituent of ribosome"/>
    <property type="evidence" value="ECO:0007669"/>
    <property type="project" value="InterPro"/>
</dbReference>
<evidence type="ECO:0000256" key="4">
    <source>
        <dbReference type="HAMAP-Rule" id="MF_01368"/>
    </source>
</evidence>
<dbReference type="EMBL" id="RXYK01000007">
    <property type="protein sequence ID" value="RTY37829.1"/>
    <property type="molecule type" value="Genomic_DNA"/>
</dbReference>
<dbReference type="PANTHER" id="PTHR14413:SF16">
    <property type="entry name" value="LARGE RIBOSOMAL SUBUNIT PROTEIN BL17M"/>
    <property type="match status" value="1"/>
</dbReference>
<gene>
    <name evidence="4" type="primary">rplQ</name>
    <name evidence="8" type="ORF">EKD02_05900</name>
    <name evidence="7" type="ORF">FP507_01490</name>
</gene>
<feature type="region of interest" description="Disordered" evidence="6">
    <location>
        <begin position="124"/>
        <end position="176"/>
    </location>
</feature>